<dbReference type="Gene3D" id="3.40.50.1820">
    <property type="entry name" value="alpha/beta hydrolase"/>
    <property type="match status" value="1"/>
</dbReference>
<reference evidence="1 2" key="1">
    <citation type="submission" date="2020-08" db="EMBL/GenBank/DDBJ databases">
        <title>Genomic Encyclopedia of Type Strains, Phase IV (KMG-IV): sequencing the most valuable type-strain genomes for metagenomic binning, comparative biology and taxonomic classification.</title>
        <authorList>
            <person name="Goeker M."/>
        </authorList>
    </citation>
    <scope>NUCLEOTIDE SEQUENCE [LARGE SCALE GENOMIC DNA]</scope>
    <source>
        <strain evidence="1 2">DSM 29007</strain>
    </source>
</reference>
<gene>
    <name evidence="1" type="ORF">HNQ61_001276</name>
</gene>
<dbReference type="SUPFAM" id="SSF53474">
    <property type="entry name" value="alpha/beta-Hydrolases"/>
    <property type="match status" value="1"/>
</dbReference>
<accession>A0A841GT47</accession>
<comment type="caution">
    <text evidence="1">The sequence shown here is derived from an EMBL/GenBank/DDBJ whole genome shotgun (WGS) entry which is preliminary data.</text>
</comment>
<sequence>MKLQPVASGSLNALLSLPEPGDGPRPVLCFLHGYGEAAPLDIHAAVTKIGPLSAGASPAAVREFIIAAPQLPLAGDNWRLEADSVRSLVHTLHTEHGGDPARTYLTGFSFGGNGVMDLALAQPELWAALWPVDPTRVPRRDPGKPVWLSVGHVARHATDAFAASMQLRPPAEHGTGDRVYLDEGEDHVGSARLAYADDRIYAWLLRHRLG</sequence>
<name>A0A841GT47_9BACT</name>
<dbReference type="InterPro" id="IPR029058">
    <property type="entry name" value="AB_hydrolase_fold"/>
</dbReference>
<dbReference type="AlphaFoldDB" id="A0A841GT47"/>
<dbReference type="EMBL" id="JACHIA010000003">
    <property type="protein sequence ID" value="MBB6069659.1"/>
    <property type="molecule type" value="Genomic_DNA"/>
</dbReference>
<protein>
    <submittedName>
        <fullName evidence="1">Putative peptidase</fullName>
    </submittedName>
</protein>
<keyword evidence="2" id="KW-1185">Reference proteome</keyword>
<proteinExistence type="predicted"/>
<dbReference type="Proteomes" id="UP000582837">
    <property type="component" value="Unassembled WGS sequence"/>
</dbReference>
<dbReference type="RefSeq" id="WP_170036286.1">
    <property type="nucleotide sequence ID" value="NZ_JABDTL010000002.1"/>
</dbReference>
<evidence type="ECO:0000313" key="1">
    <source>
        <dbReference type="EMBL" id="MBB6069659.1"/>
    </source>
</evidence>
<evidence type="ECO:0000313" key="2">
    <source>
        <dbReference type="Proteomes" id="UP000582837"/>
    </source>
</evidence>
<organism evidence="1 2">
    <name type="scientific">Longimicrobium terrae</name>
    <dbReference type="NCBI Taxonomy" id="1639882"/>
    <lineage>
        <taxon>Bacteria</taxon>
        <taxon>Pseudomonadati</taxon>
        <taxon>Gemmatimonadota</taxon>
        <taxon>Longimicrobiia</taxon>
        <taxon>Longimicrobiales</taxon>
        <taxon>Longimicrobiaceae</taxon>
        <taxon>Longimicrobium</taxon>
    </lineage>
</organism>